<dbReference type="PANTHER" id="PTHR44019:SF8">
    <property type="entry name" value="POC1 CENTRIOLAR PROTEIN HOMOLOG"/>
    <property type="match status" value="1"/>
</dbReference>
<gene>
    <name evidence="4" type="ORF">EBI00_00360</name>
</gene>
<dbReference type="RefSeq" id="WP_123093954.1">
    <property type="nucleotide sequence ID" value="NZ_RIZG01000001.1"/>
</dbReference>
<keyword evidence="3" id="KW-0732">Signal</keyword>
<dbReference type="Gene3D" id="2.130.10.10">
    <property type="entry name" value="YVTN repeat-like/Quinoprotein amine dehydrogenase"/>
    <property type="match status" value="1"/>
</dbReference>
<organism evidence="4 5">
    <name type="scientific">Marinomonas hwangdonensis</name>
    <dbReference type="NCBI Taxonomy" id="1053647"/>
    <lineage>
        <taxon>Bacteria</taxon>
        <taxon>Pseudomonadati</taxon>
        <taxon>Pseudomonadota</taxon>
        <taxon>Gammaproteobacteria</taxon>
        <taxon>Oceanospirillales</taxon>
        <taxon>Oceanospirillaceae</taxon>
        <taxon>Marinomonas</taxon>
    </lineage>
</organism>
<reference evidence="4 5" key="1">
    <citation type="journal article" date="2012" name="Int. J. Syst. Evol. Microbiol.">
        <title>Marinomonas hwangdonensis sp. nov., isolated from seawater.</title>
        <authorList>
            <person name="Jung Y.T."/>
            <person name="Oh T.K."/>
            <person name="Yoon J.H."/>
        </authorList>
    </citation>
    <scope>NUCLEOTIDE SEQUENCE [LARGE SCALE GENOMIC DNA]</scope>
    <source>
        <strain evidence="4 5">HDW-15</strain>
    </source>
</reference>
<evidence type="ECO:0000313" key="5">
    <source>
        <dbReference type="Proteomes" id="UP000280507"/>
    </source>
</evidence>
<dbReference type="EMBL" id="RIZG01000001">
    <property type="protein sequence ID" value="RNF52611.1"/>
    <property type="molecule type" value="Genomic_DNA"/>
</dbReference>
<feature type="signal peptide" evidence="3">
    <location>
        <begin position="1"/>
        <end position="26"/>
    </location>
</feature>
<keyword evidence="2" id="KW-0677">Repeat</keyword>
<evidence type="ECO:0000256" key="2">
    <source>
        <dbReference type="ARBA" id="ARBA00022737"/>
    </source>
</evidence>
<comment type="caution">
    <text evidence="4">The sequence shown here is derived from an EMBL/GenBank/DDBJ whole genome shotgun (WGS) entry which is preliminary data.</text>
</comment>
<keyword evidence="1" id="KW-0853">WD repeat</keyword>
<dbReference type="SUPFAM" id="SSF50978">
    <property type="entry name" value="WD40 repeat-like"/>
    <property type="match status" value="1"/>
</dbReference>
<dbReference type="InterPro" id="IPR050505">
    <property type="entry name" value="WDR55/POC1"/>
</dbReference>
<dbReference type="SMART" id="SM00320">
    <property type="entry name" value="WD40"/>
    <property type="match status" value="5"/>
</dbReference>
<name>A0A3M8QA81_9GAMM</name>
<dbReference type="InterPro" id="IPR015943">
    <property type="entry name" value="WD40/YVTN_repeat-like_dom_sf"/>
</dbReference>
<dbReference type="PROSITE" id="PS51257">
    <property type="entry name" value="PROKAR_LIPOPROTEIN"/>
    <property type="match status" value="1"/>
</dbReference>
<protein>
    <submittedName>
        <fullName evidence="4">Uncharacterized protein</fullName>
    </submittedName>
</protein>
<keyword evidence="5" id="KW-1185">Reference proteome</keyword>
<dbReference type="Proteomes" id="UP000280507">
    <property type="component" value="Unassembled WGS sequence"/>
</dbReference>
<evidence type="ECO:0000256" key="1">
    <source>
        <dbReference type="ARBA" id="ARBA00022574"/>
    </source>
</evidence>
<evidence type="ECO:0000313" key="4">
    <source>
        <dbReference type="EMBL" id="RNF52611.1"/>
    </source>
</evidence>
<sequence length="327" mass="35185">MKRTVKKVHKFALTALCSVALFSCSAEDPVRTAQYASQGFFSAVLSDDGASSLIGSIQHGGSYWINSVNERRFNWNHAAGQYTPLTAVDIDPSGEFAATGGARTLALWRTSNGMSEGFWTTPGDIESIKLTQNGDFALVGLNDQTARFFDIKNGGIRQTLRLNETVRAVDVTTNGSLGITGDDLSFVTLWDMQTGQIRYQWELSNSIGSVALSPDGRYAFGAAQLGDAKIWSTRDGQEVITLDTGALQHRKMSISQAVFSADSRLLLVGGVNSRVSLVQVSTGTVLKEWDVFTPTGRPAGASVLSLAFGKGDRYFALGSNGYLNVLE</sequence>
<accession>A0A3M8QA81</accession>
<feature type="chain" id="PRO_5018274615" evidence="3">
    <location>
        <begin position="27"/>
        <end position="327"/>
    </location>
</feature>
<dbReference type="AlphaFoldDB" id="A0A3M8QA81"/>
<evidence type="ECO:0000256" key="3">
    <source>
        <dbReference type="SAM" id="SignalP"/>
    </source>
</evidence>
<dbReference type="PANTHER" id="PTHR44019">
    <property type="entry name" value="WD REPEAT-CONTAINING PROTEIN 55"/>
    <property type="match status" value="1"/>
</dbReference>
<dbReference type="OrthoDB" id="6192037at2"/>
<proteinExistence type="predicted"/>
<dbReference type="InterPro" id="IPR036322">
    <property type="entry name" value="WD40_repeat_dom_sf"/>
</dbReference>
<dbReference type="InterPro" id="IPR001680">
    <property type="entry name" value="WD40_rpt"/>
</dbReference>